<dbReference type="Proteomes" id="UP000005709">
    <property type="component" value="Unassembled WGS sequence"/>
</dbReference>
<sequence>MTNEHLNSAARPLWRKQLLRASRRFAHSFRLPKLTAQNNYKRLCGEIYAKASPRVLFNHLA</sequence>
<dbReference type="EMBL" id="ACYG01000009">
    <property type="protein sequence ID" value="EEV18687.1"/>
    <property type="molecule type" value="Genomic_DNA"/>
</dbReference>
<protein>
    <submittedName>
        <fullName evidence="1">Uncharacterized protein</fullName>
    </submittedName>
</protein>
<name>C8PF59_9BACT</name>
<proteinExistence type="predicted"/>
<dbReference type="AlphaFoldDB" id="C8PF59"/>
<evidence type="ECO:0000313" key="1">
    <source>
        <dbReference type="EMBL" id="EEV18687.1"/>
    </source>
</evidence>
<organism evidence="1 2">
    <name type="scientific">Campylobacter gracilis RM3268</name>
    <dbReference type="NCBI Taxonomy" id="553220"/>
    <lineage>
        <taxon>Bacteria</taxon>
        <taxon>Pseudomonadati</taxon>
        <taxon>Campylobacterota</taxon>
        <taxon>Epsilonproteobacteria</taxon>
        <taxon>Campylobacterales</taxon>
        <taxon>Campylobacteraceae</taxon>
        <taxon>Campylobacter</taxon>
    </lineage>
</organism>
<gene>
    <name evidence="1" type="ORF">CAMGR0001_2701</name>
</gene>
<accession>C8PF59</accession>
<reference evidence="1 2" key="1">
    <citation type="submission" date="2009-07" db="EMBL/GenBank/DDBJ databases">
        <authorList>
            <person name="Madupu R."/>
            <person name="Sebastian Y."/>
            <person name="Durkin A.S."/>
            <person name="Torralba M."/>
            <person name="Methe B."/>
            <person name="Sutton G.G."/>
            <person name="Strausberg R.L."/>
            <person name="Nelson K.E."/>
        </authorList>
    </citation>
    <scope>NUCLEOTIDE SEQUENCE [LARGE SCALE GENOMIC DNA]</scope>
    <source>
        <strain evidence="1 2">RM3268</strain>
    </source>
</reference>
<evidence type="ECO:0000313" key="2">
    <source>
        <dbReference type="Proteomes" id="UP000005709"/>
    </source>
</evidence>
<keyword evidence="2" id="KW-1185">Reference proteome</keyword>
<comment type="caution">
    <text evidence="1">The sequence shown here is derived from an EMBL/GenBank/DDBJ whole genome shotgun (WGS) entry which is preliminary data.</text>
</comment>